<name>A0A1F5S2F9_9BACT</name>
<gene>
    <name evidence="3" type="ORF">A2257_00135</name>
</gene>
<proteinExistence type="predicted"/>
<dbReference type="Pfam" id="PF00534">
    <property type="entry name" value="Glycos_transf_1"/>
    <property type="match status" value="1"/>
</dbReference>
<evidence type="ECO:0000313" key="3">
    <source>
        <dbReference type="EMBL" id="OGF20880.1"/>
    </source>
</evidence>
<evidence type="ECO:0000313" key="4">
    <source>
        <dbReference type="Proteomes" id="UP000177407"/>
    </source>
</evidence>
<dbReference type="PANTHER" id="PTHR12526">
    <property type="entry name" value="GLYCOSYLTRANSFERASE"/>
    <property type="match status" value="1"/>
</dbReference>
<dbReference type="Proteomes" id="UP000177407">
    <property type="component" value="Unassembled WGS sequence"/>
</dbReference>
<sequence>MLKDKIKIIHIITSLNVGGAEKLLFDLTQNIDREKYELKVATVVKGGILVSEFEKAGIEVKIFKKKGKLGLGVIWKIFRYLRREKPQIVHTHLFGGDTWGRIAAILARVPIIISTEHNTNIDEGISKRIVKKFLSFFTAKIIAVSEAVKKYSIQKDHISGKKMEVILNGVQMNKFLSISQKEFGDPPIIGIVGRLEEQKGHKYLFEALNLLKVIPWTLWIVGEGSKKAELERLAKNLDLRERIMFLGARDNISEILDKIDIFVLPSLWEGLGIAVIEAAAAGKPIVASRVGGIPEIIENERTGVLVESKNVKSLADGLERVLLGEGEALLMGRSARDYVKEKFDIKRMVKEYEKLYERLLN</sequence>
<dbReference type="SUPFAM" id="SSF53756">
    <property type="entry name" value="UDP-Glycosyltransferase/glycogen phosphorylase"/>
    <property type="match status" value="1"/>
</dbReference>
<dbReference type="GO" id="GO:0016757">
    <property type="term" value="F:glycosyltransferase activity"/>
    <property type="evidence" value="ECO:0007669"/>
    <property type="project" value="InterPro"/>
</dbReference>
<comment type="caution">
    <text evidence="3">The sequence shown here is derived from an EMBL/GenBank/DDBJ whole genome shotgun (WGS) entry which is preliminary data.</text>
</comment>
<dbReference type="InterPro" id="IPR028098">
    <property type="entry name" value="Glyco_trans_4-like_N"/>
</dbReference>
<dbReference type="EMBL" id="MFGA01000019">
    <property type="protein sequence ID" value="OGF20880.1"/>
    <property type="molecule type" value="Genomic_DNA"/>
</dbReference>
<feature type="domain" description="Glycosyl transferase family 1" evidence="1">
    <location>
        <begin position="180"/>
        <end position="336"/>
    </location>
</feature>
<evidence type="ECO:0008006" key="5">
    <source>
        <dbReference type="Google" id="ProtNLM"/>
    </source>
</evidence>
<evidence type="ECO:0000259" key="1">
    <source>
        <dbReference type="Pfam" id="PF00534"/>
    </source>
</evidence>
<dbReference type="InterPro" id="IPR001296">
    <property type="entry name" value="Glyco_trans_1"/>
</dbReference>
<accession>A0A1F5S2F9</accession>
<organism evidence="3 4">
    <name type="scientific">Candidatus Falkowbacteria bacterium RIFOXYA2_FULL_38_12</name>
    <dbReference type="NCBI Taxonomy" id="1797993"/>
    <lineage>
        <taxon>Bacteria</taxon>
        <taxon>Candidatus Falkowiibacteriota</taxon>
    </lineage>
</organism>
<evidence type="ECO:0000259" key="2">
    <source>
        <dbReference type="Pfam" id="PF13439"/>
    </source>
</evidence>
<feature type="domain" description="Glycosyltransferase subfamily 4-like N-terminal" evidence="2">
    <location>
        <begin position="17"/>
        <end position="171"/>
    </location>
</feature>
<protein>
    <recommendedName>
        <fullName evidence="5">Glycosyltransferase</fullName>
    </recommendedName>
</protein>
<dbReference type="Pfam" id="PF13439">
    <property type="entry name" value="Glyco_transf_4"/>
    <property type="match status" value="1"/>
</dbReference>
<dbReference type="PANTHER" id="PTHR12526:SF630">
    <property type="entry name" value="GLYCOSYLTRANSFERASE"/>
    <property type="match status" value="1"/>
</dbReference>
<dbReference type="Gene3D" id="3.40.50.2000">
    <property type="entry name" value="Glycogen Phosphorylase B"/>
    <property type="match status" value="2"/>
</dbReference>
<dbReference type="AlphaFoldDB" id="A0A1F5S2F9"/>
<reference evidence="3 4" key="1">
    <citation type="journal article" date="2016" name="Nat. Commun.">
        <title>Thousands of microbial genomes shed light on interconnected biogeochemical processes in an aquifer system.</title>
        <authorList>
            <person name="Anantharaman K."/>
            <person name="Brown C.T."/>
            <person name="Hug L.A."/>
            <person name="Sharon I."/>
            <person name="Castelle C.J."/>
            <person name="Probst A.J."/>
            <person name="Thomas B.C."/>
            <person name="Singh A."/>
            <person name="Wilkins M.J."/>
            <person name="Karaoz U."/>
            <person name="Brodie E.L."/>
            <person name="Williams K.H."/>
            <person name="Hubbard S.S."/>
            <person name="Banfield J.F."/>
        </authorList>
    </citation>
    <scope>NUCLEOTIDE SEQUENCE [LARGE SCALE GENOMIC DNA]</scope>
</reference>